<dbReference type="SUPFAM" id="SSF53850">
    <property type="entry name" value="Periplasmic binding protein-like II"/>
    <property type="match status" value="1"/>
</dbReference>
<evidence type="ECO:0000313" key="7">
    <source>
        <dbReference type="Proteomes" id="UP000600365"/>
    </source>
</evidence>
<dbReference type="Proteomes" id="UP000600365">
    <property type="component" value="Unassembled WGS sequence"/>
</dbReference>
<organism evidence="6 7">
    <name type="scientific">Streptomyces albiflavescens</name>
    <dbReference type="NCBI Taxonomy" id="1623582"/>
    <lineage>
        <taxon>Bacteria</taxon>
        <taxon>Bacillati</taxon>
        <taxon>Actinomycetota</taxon>
        <taxon>Actinomycetes</taxon>
        <taxon>Kitasatosporales</taxon>
        <taxon>Streptomycetaceae</taxon>
        <taxon>Streptomyces</taxon>
    </lineage>
</organism>
<evidence type="ECO:0000256" key="5">
    <source>
        <dbReference type="SAM" id="MobiDB-lite"/>
    </source>
</evidence>
<accession>A0A917Y7H0</accession>
<evidence type="ECO:0000256" key="4">
    <source>
        <dbReference type="ARBA" id="ARBA00022729"/>
    </source>
</evidence>
<dbReference type="AlphaFoldDB" id="A0A917Y7H0"/>
<comment type="caution">
    <text evidence="6">The sequence shown here is derived from an EMBL/GenBank/DDBJ whole genome shotgun (WGS) entry which is preliminary data.</text>
</comment>
<keyword evidence="6" id="KW-0449">Lipoprotein</keyword>
<evidence type="ECO:0000256" key="1">
    <source>
        <dbReference type="ARBA" id="ARBA00004196"/>
    </source>
</evidence>
<sequence>MCISADISSGDPHQDALKEKCGKHGATPARQPNTQQTVQIQSISEDAEMTIRAGSLDRRTLLRGAIATAAMGSFAVACSSPSDSGNDDKGAKGKTSAKNPFGVAANSKVDAAIFNGGYGVDYVTYAGNIAKEKSNGLDVKVKPVVDIAPELQPRFVGGNPPDLIDNSGEDQIGFLGILDQLEELDDVLEANNYEGKKIADTIYPGIKGPGTFKDKFVGLNYVMTVYGVWYSKTLFEANGWTPPKTWDEALDLGQKAKKKGKYLFVHGKEAATYYRTLLIDSAIKEGGDEVRLALENLEKGCWSHPAIQGVIKVMETMVKEKMFVPGGSGTQFQKAQAIWSNDQKALLYPSGGWIENEMKKATKADFQMTGFPSMTLTDKPKLPYEAIRAAAGEPFIVPKKGKNPAGGKEVLRAMLSKDAAANFSKTKLAPTIVKGTVPADGYGSSALVSQTKMLEAAGTNIFTYNFVEAYGMNTDQLVPWNSFLSGDLDAKGLTSALQKISDKVREDDSVDKIKVS</sequence>
<evidence type="ECO:0000313" key="6">
    <source>
        <dbReference type="EMBL" id="GGN72939.1"/>
    </source>
</evidence>
<dbReference type="Pfam" id="PF01547">
    <property type="entry name" value="SBP_bac_1"/>
    <property type="match status" value="1"/>
</dbReference>
<dbReference type="Gene3D" id="3.40.190.10">
    <property type="entry name" value="Periplasmic binding protein-like II"/>
    <property type="match status" value="1"/>
</dbReference>
<feature type="region of interest" description="Disordered" evidence="5">
    <location>
        <begin position="78"/>
        <end position="97"/>
    </location>
</feature>
<gene>
    <name evidence="6" type="ORF">GCM10011579_050560</name>
</gene>
<protein>
    <submittedName>
        <fullName evidence="6">Lipoprotein</fullName>
    </submittedName>
</protein>
<keyword evidence="7" id="KW-1185">Reference proteome</keyword>
<dbReference type="EMBL" id="BMMM01000009">
    <property type="protein sequence ID" value="GGN72939.1"/>
    <property type="molecule type" value="Genomic_DNA"/>
</dbReference>
<dbReference type="InterPro" id="IPR022386">
    <property type="entry name" value="Chitin_NgcE"/>
</dbReference>
<keyword evidence="4" id="KW-0732">Signal</keyword>
<feature type="compositionally biased region" description="Basic and acidic residues" evidence="5">
    <location>
        <begin position="12"/>
        <end position="22"/>
    </location>
</feature>
<dbReference type="InterPro" id="IPR050490">
    <property type="entry name" value="Bact_solute-bd_prot1"/>
</dbReference>
<dbReference type="PANTHER" id="PTHR43649:SF31">
    <property type="entry name" value="SN-GLYCEROL-3-PHOSPHATE-BINDING PERIPLASMIC PROTEIN UGPB"/>
    <property type="match status" value="1"/>
</dbReference>
<feature type="region of interest" description="Disordered" evidence="5">
    <location>
        <begin position="1"/>
        <end position="38"/>
    </location>
</feature>
<evidence type="ECO:0000256" key="2">
    <source>
        <dbReference type="ARBA" id="ARBA00008520"/>
    </source>
</evidence>
<proteinExistence type="inferred from homology"/>
<dbReference type="NCBIfam" id="TIGR03851">
    <property type="entry name" value="chitin_NgcE"/>
    <property type="match status" value="1"/>
</dbReference>
<comment type="subcellular location">
    <subcellularLocation>
        <location evidence="1">Cell envelope</location>
    </subcellularLocation>
</comment>
<reference evidence="6 7" key="1">
    <citation type="journal article" date="2014" name="Int. J. Syst. Evol. Microbiol.">
        <title>Complete genome sequence of Corynebacterium casei LMG S-19264T (=DSM 44701T), isolated from a smear-ripened cheese.</title>
        <authorList>
            <consortium name="US DOE Joint Genome Institute (JGI-PGF)"/>
            <person name="Walter F."/>
            <person name="Albersmeier A."/>
            <person name="Kalinowski J."/>
            <person name="Ruckert C."/>
        </authorList>
    </citation>
    <scope>NUCLEOTIDE SEQUENCE [LARGE SCALE GENOMIC DNA]</scope>
    <source>
        <strain evidence="6 7">CGMCC 4.7111</strain>
    </source>
</reference>
<dbReference type="InterPro" id="IPR006059">
    <property type="entry name" value="SBP"/>
</dbReference>
<dbReference type="GO" id="GO:0030313">
    <property type="term" value="C:cell envelope"/>
    <property type="evidence" value="ECO:0007669"/>
    <property type="project" value="UniProtKB-SubCell"/>
</dbReference>
<name>A0A917Y7H0_9ACTN</name>
<dbReference type="PANTHER" id="PTHR43649">
    <property type="entry name" value="ARABINOSE-BINDING PROTEIN-RELATED"/>
    <property type="match status" value="1"/>
</dbReference>
<evidence type="ECO:0000256" key="3">
    <source>
        <dbReference type="ARBA" id="ARBA00022448"/>
    </source>
</evidence>
<comment type="similarity">
    <text evidence="2">Belongs to the bacterial solute-binding protein 1 family.</text>
</comment>
<keyword evidence="3" id="KW-0813">Transport</keyword>